<feature type="region of interest" description="Disordered" evidence="1">
    <location>
        <begin position="1"/>
        <end position="143"/>
    </location>
</feature>
<protein>
    <submittedName>
        <fullName evidence="2">Uncharacterized protein</fullName>
    </submittedName>
</protein>
<accession>A0A511DHN1</accession>
<proteinExistence type="predicted"/>
<dbReference type="Proteomes" id="UP000321685">
    <property type="component" value="Unassembled WGS sequence"/>
</dbReference>
<evidence type="ECO:0000313" key="3">
    <source>
        <dbReference type="Proteomes" id="UP000321685"/>
    </source>
</evidence>
<organism evidence="2 3">
    <name type="scientific">Pseudonocardia sulfidoxydans NBRC 16205</name>
    <dbReference type="NCBI Taxonomy" id="1223511"/>
    <lineage>
        <taxon>Bacteria</taxon>
        <taxon>Bacillati</taxon>
        <taxon>Actinomycetota</taxon>
        <taxon>Actinomycetes</taxon>
        <taxon>Pseudonocardiales</taxon>
        <taxon>Pseudonocardiaceae</taxon>
        <taxon>Pseudonocardia</taxon>
    </lineage>
</organism>
<comment type="caution">
    <text evidence="2">The sequence shown here is derived from an EMBL/GenBank/DDBJ whole genome shotgun (WGS) entry which is preliminary data.</text>
</comment>
<keyword evidence="3" id="KW-1185">Reference proteome</keyword>
<name>A0A511DHN1_9PSEU</name>
<dbReference type="AlphaFoldDB" id="A0A511DHN1"/>
<dbReference type="EMBL" id="BJVJ01000031">
    <property type="protein sequence ID" value="GEL24302.1"/>
    <property type="molecule type" value="Genomic_DNA"/>
</dbReference>
<gene>
    <name evidence="2" type="ORF">PSU4_32560</name>
</gene>
<evidence type="ECO:0000313" key="2">
    <source>
        <dbReference type="EMBL" id="GEL24302.1"/>
    </source>
</evidence>
<feature type="compositionally biased region" description="Polar residues" evidence="1">
    <location>
        <begin position="125"/>
        <end position="136"/>
    </location>
</feature>
<sequence length="218" mass="24554">MHPPAARGGVVLALDGPADGWSTSDWQARSRTSPDRRRTSTLVSGDSRHGDYRRSRVRATSRSSDVGLDGDEPTPPRPWGLPPRGLGGTVPAGVGSNRSRIRRQTGRVLLIGRSARSEETEPTRRSPQIFKSTCPSKSGGYGEKNDKWNDCDDKWGGYGGKKDKYEECDDTYSKYDDCDDKYSKYDDCWDDKYGKCDDYDKDYDKYGCHENKWDHAYS</sequence>
<evidence type="ECO:0000256" key="1">
    <source>
        <dbReference type="SAM" id="MobiDB-lite"/>
    </source>
</evidence>
<feature type="compositionally biased region" description="Basic and acidic residues" evidence="1">
    <location>
        <begin position="115"/>
        <end position="124"/>
    </location>
</feature>
<reference evidence="2 3" key="1">
    <citation type="submission" date="2019-07" db="EMBL/GenBank/DDBJ databases">
        <title>Whole genome shotgun sequence of Pseudonocardia sulfidoxydans NBRC 16205.</title>
        <authorList>
            <person name="Hosoyama A."/>
            <person name="Uohara A."/>
            <person name="Ohji S."/>
            <person name="Ichikawa N."/>
        </authorList>
    </citation>
    <scope>NUCLEOTIDE SEQUENCE [LARGE SCALE GENOMIC DNA]</scope>
    <source>
        <strain evidence="2 3">NBRC 16205</strain>
    </source>
</reference>